<dbReference type="RefSeq" id="WP_013253077.1">
    <property type="nucleotide sequence ID" value="NC_014364.1"/>
</dbReference>
<gene>
    <name evidence="6" type="ordered locus">Spirs_0466</name>
</gene>
<sequence>MVERIIVGRLNTNCYIYSRWKKECVIIDPGGDYEKIISHMVGKNLTPRGIILTHGHLDHVSALGKIIDYYVEQEIHLDIAAHEDDAIFFGSGAREIHEEAFQQMGIDGKALFQEMYKPIPDIDLFLEEGKSVFDCDLRVIHTPGHTKGSVCLYSEESDMLFSGDTLFFEGVGRTDLFGGDSQALFRSINEKLMPLPDRTRVFPGHGPLTTIERERGYNPYVQ</sequence>
<accession>E1RB83</accession>
<keyword evidence="2" id="KW-0479">Metal-binding</keyword>
<dbReference type="SMART" id="SM00849">
    <property type="entry name" value="Lactamase_B"/>
    <property type="match status" value="1"/>
</dbReference>
<evidence type="ECO:0000256" key="4">
    <source>
        <dbReference type="ARBA" id="ARBA00022833"/>
    </source>
</evidence>
<dbReference type="PANTHER" id="PTHR46233">
    <property type="entry name" value="HYDROXYACYLGLUTATHIONE HYDROLASE GLOC"/>
    <property type="match status" value="1"/>
</dbReference>
<protein>
    <submittedName>
        <fullName evidence="6">Beta-lactamase domain protein</fullName>
    </submittedName>
</protein>
<dbReference type="EMBL" id="CP002116">
    <property type="protein sequence ID" value="ADK79613.1"/>
    <property type="molecule type" value="Genomic_DNA"/>
</dbReference>
<dbReference type="GO" id="GO:0046872">
    <property type="term" value="F:metal ion binding"/>
    <property type="evidence" value="ECO:0007669"/>
    <property type="project" value="UniProtKB-KW"/>
</dbReference>
<name>E1RB83_SEDSS</name>
<evidence type="ECO:0000256" key="3">
    <source>
        <dbReference type="ARBA" id="ARBA00022801"/>
    </source>
</evidence>
<dbReference type="InterPro" id="IPR036866">
    <property type="entry name" value="RibonucZ/Hydroxyglut_hydro"/>
</dbReference>
<organism evidence="6 7">
    <name type="scientific">Sediminispirochaeta smaragdinae (strain DSM 11293 / JCM 15392 / SEBR 4228)</name>
    <name type="common">Spirochaeta smaragdinae</name>
    <dbReference type="NCBI Taxonomy" id="573413"/>
    <lineage>
        <taxon>Bacteria</taxon>
        <taxon>Pseudomonadati</taxon>
        <taxon>Spirochaetota</taxon>
        <taxon>Spirochaetia</taxon>
        <taxon>Spirochaetales</taxon>
        <taxon>Spirochaetaceae</taxon>
        <taxon>Sediminispirochaeta</taxon>
    </lineage>
</organism>
<dbReference type="PANTHER" id="PTHR46233:SF3">
    <property type="entry name" value="HYDROXYACYLGLUTATHIONE HYDROLASE GLOC"/>
    <property type="match status" value="1"/>
</dbReference>
<dbReference type="Pfam" id="PF00753">
    <property type="entry name" value="Lactamase_B"/>
    <property type="match status" value="1"/>
</dbReference>
<proteinExistence type="predicted"/>
<keyword evidence="3" id="KW-0378">Hydrolase</keyword>
<dbReference type="CDD" id="cd06262">
    <property type="entry name" value="metallo-hydrolase-like_MBL-fold"/>
    <property type="match status" value="1"/>
</dbReference>
<evidence type="ECO:0000313" key="6">
    <source>
        <dbReference type="EMBL" id="ADK79613.1"/>
    </source>
</evidence>
<dbReference type="InterPro" id="IPR001279">
    <property type="entry name" value="Metallo-B-lactamas"/>
</dbReference>
<dbReference type="KEGG" id="ssm:Spirs_0466"/>
<evidence type="ECO:0000256" key="1">
    <source>
        <dbReference type="ARBA" id="ARBA00001947"/>
    </source>
</evidence>
<evidence type="ECO:0000313" key="7">
    <source>
        <dbReference type="Proteomes" id="UP000002318"/>
    </source>
</evidence>
<dbReference type="AlphaFoldDB" id="E1RB83"/>
<keyword evidence="4" id="KW-0862">Zinc</keyword>
<dbReference type="HOGENOM" id="CLU_030571_5_3_12"/>
<reference evidence="6 7" key="1">
    <citation type="journal article" date="2010" name="Stand. Genomic Sci.">
        <title>Complete genome sequence of Spirochaeta smaragdinae type strain (SEBR 4228).</title>
        <authorList>
            <person name="Mavromatis K."/>
            <person name="Yasawong M."/>
            <person name="Chertkov O."/>
            <person name="Lapidus A."/>
            <person name="Lucas S."/>
            <person name="Nolan M."/>
            <person name="Del Rio T.G."/>
            <person name="Tice H."/>
            <person name="Cheng J.F."/>
            <person name="Pitluck S."/>
            <person name="Liolios K."/>
            <person name="Ivanova N."/>
            <person name="Tapia R."/>
            <person name="Han C."/>
            <person name="Bruce D."/>
            <person name="Goodwin L."/>
            <person name="Pati A."/>
            <person name="Chen A."/>
            <person name="Palaniappan K."/>
            <person name="Land M."/>
            <person name="Hauser L."/>
            <person name="Chang Y.J."/>
            <person name="Jeffries C.D."/>
            <person name="Detter J.C."/>
            <person name="Rohde M."/>
            <person name="Brambilla E."/>
            <person name="Spring S."/>
            <person name="Goker M."/>
            <person name="Sikorski J."/>
            <person name="Woyke T."/>
            <person name="Bristow J."/>
            <person name="Eisen J.A."/>
            <person name="Markowitz V."/>
            <person name="Hugenholtz P."/>
            <person name="Klenk H.P."/>
            <person name="Kyrpides N.C."/>
        </authorList>
    </citation>
    <scope>NUCLEOTIDE SEQUENCE [LARGE SCALE GENOMIC DNA]</scope>
    <source>
        <strain evidence="7">DSM 11293 / JCM 15392 / SEBR 4228</strain>
    </source>
</reference>
<dbReference type="STRING" id="573413.Spirs_0466"/>
<keyword evidence="7" id="KW-1185">Reference proteome</keyword>
<dbReference type="Gene3D" id="3.60.15.10">
    <property type="entry name" value="Ribonuclease Z/Hydroxyacylglutathione hydrolase-like"/>
    <property type="match status" value="1"/>
</dbReference>
<dbReference type="SUPFAM" id="SSF56281">
    <property type="entry name" value="Metallo-hydrolase/oxidoreductase"/>
    <property type="match status" value="1"/>
</dbReference>
<dbReference type="GO" id="GO:0016787">
    <property type="term" value="F:hydrolase activity"/>
    <property type="evidence" value="ECO:0007669"/>
    <property type="project" value="UniProtKB-KW"/>
</dbReference>
<dbReference type="InterPro" id="IPR051453">
    <property type="entry name" value="MBL_Glyoxalase_II"/>
</dbReference>
<comment type="cofactor">
    <cofactor evidence="1">
        <name>Zn(2+)</name>
        <dbReference type="ChEBI" id="CHEBI:29105"/>
    </cofactor>
</comment>
<feature type="domain" description="Metallo-beta-lactamase" evidence="5">
    <location>
        <begin position="11"/>
        <end position="205"/>
    </location>
</feature>
<evidence type="ECO:0000259" key="5">
    <source>
        <dbReference type="SMART" id="SM00849"/>
    </source>
</evidence>
<dbReference type="eggNOG" id="COG0491">
    <property type="taxonomic scope" value="Bacteria"/>
</dbReference>
<evidence type="ECO:0000256" key="2">
    <source>
        <dbReference type="ARBA" id="ARBA00022723"/>
    </source>
</evidence>
<dbReference type="Proteomes" id="UP000002318">
    <property type="component" value="Chromosome"/>
</dbReference>